<reference evidence="3 4" key="1">
    <citation type="submission" date="2017-09" db="EMBL/GenBank/DDBJ databases">
        <title>Whole genomes of Flavobacteriaceae.</title>
        <authorList>
            <person name="Stine C."/>
            <person name="Li C."/>
            <person name="Tadesse D."/>
        </authorList>
    </citation>
    <scope>NUCLEOTIDE SEQUENCE [LARGE SCALE GENOMIC DNA]</scope>
    <source>
        <strain evidence="3 4">ATCC 35036</strain>
    </source>
</reference>
<dbReference type="NCBIfam" id="TIGR04183">
    <property type="entry name" value="Por_Secre_tail"/>
    <property type="match status" value="1"/>
</dbReference>
<evidence type="ECO:0000313" key="4">
    <source>
        <dbReference type="Proteomes" id="UP000220828"/>
    </source>
</evidence>
<evidence type="ECO:0000259" key="2">
    <source>
        <dbReference type="Pfam" id="PF18962"/>
    </source>
</evidence>
<organism evidence="3 4">
    <name type="scientific">Flavobacterium branchiophilum</name>
    <dbReference type="NCBI Taxonomy" id="55197"/>
    <lineage>
        <taxon>Bacteria</taxon>
        <taxon>Pseudomonadati</taxon>
        <taxon>Bacteroidota</taxon>
        <taxon>Flavobacteriia</taxon>
        <taxon>Flavobacteriales</taxon>
        <taxon>Flavobacteriaceae</taxon>
        <taxon>Flavobacterium</taxon>
    </lineage>
</organism>
<sequence>MKKKILLLIISSTLMIHAQQKIHFEYDLAGNQISRQFCLNCFAKANIVAKNVDQLKENDFQKFHPNDNFSFYPNPVKEELFLKWEDTMDSKIQLIELFDLKGMLLETYIIQSNFNNANIAFNKFPNGVYIIRLKYQDENEKIIKIIKE</sequence>
<gene>
    <name evidence="3" type="ORF">B0A77_13065</name>
</gene>
<name>A0A2H3KAR5_9FLAO</name>
<feature type="domain" description="Secretion system C-terminal sorting" evidence="2">
    <location>
        <begin position="72"/>
        <end position="142"/>
    </location>
</feature>
<dbReference type="RefSeq" id="WP_097554722.1">
    <property type="nucleotide sequence ID" value="NZ_PCMW01000086.1"/>
</dbReference>
<dbReference type="Proteomes" id="UP000220828">
    <property type="component" value="Unassembled WGS sequence"/>
</dbReference>
<evidence type="ECO:0000313" key="3">
    <source>
        <dbReference type="EMBL" id="PDS22571.1"/>
    </source>
</evidence>
<dbReference type="Pfam" id="PF18962">
    <property type="entry name" value="Por_Secre_tail"/>
    <property type="match status" value="1"/>
</dbReference>
<dbReference type="AlphaFoldDB" id="A0A2H3KAR5"/>
<comment type="caution">
    <text evidence="3">The sequence shown here is derived from an EMBL/GenBank/DDBJ whole genome shotgun (WGS) entry which is preliminary data.</text>
</comment>
<protein>
    <recommendedName>
        <fullName evidence="2">Secretion system C-terminal sorting domain-containing protein</fullName>
    </recommendedName>
</protein>
<keyword evidence="1" id="KW-0732">Signal</keyword>
<evidence type="ECO:0000256" key="1">
    <source>
        <dbReference type="ARBA" id="ARBA00022729"/>
    </source>
</evidence>
<proteinExistence type="predicted"/>
<accession>A0A2H3KAR5</accession>
<dbReference type="OrthoDB" id="1266341at2"/>
<dbReference type="InterPro" id="IPR026444">
    <property type="entry name" value="Secre_tail"/>
</dbReference>
<dbReference type="EMBL" id="PCMW01000086">
    <property type="protein sequence ID" value="PDS22571.1"/>
    <property type="molecule type" value="Genomic_DNA"/>
</dbReference>